<evidence type="ECO:0000313" key="1">
    <source>
        <dbReference type="EMBL" id="SNT18697.1"/>
    </source>
</evidence>
<accession>A0A239KJZ6</accession>
<gene>
    <name evidence="1" type="ORF">SAMN06265795_11658</name>
</gene>
<dbReference type="AlphaFoldDB" id="A0A239KJZ6"/>
<sequence length="116" mass="13448">MAPGFAADCEVVVKIFPAEDFARYFDPEMKQILDEEVYPDYQSTCLTYTGVDEDMRHMVKEHDIGGFEIKSYQLGGKLYLYPEDIPEAKRSSAKEVWVYAPYRKGDPMFDTVDEIR</sequence>
<evidence type="ECO:0000313" key="2">
    <source>
        <dbReference type="Proteomes" id="UP000198284"/>
    </source>
</evidence>
<keyword evidence="2" id="KW-1185">Reference proteome</keyword>
<proteinExistence type="predicted"/>
<organism evidence="1 2">
    <name type="scientific">Noviherbaspirillum humi</name>
    <dbReference type="NCBI Taxonomy" id="1688639"/>
    <lineage>
        <taxon>Bacteria</taxon>
        <taxon>Pseudomonadati</taxon>
        <taxon>Pseudomonadota</taxon>
        <taxon>Betaproteobacteria</taxon>
        <taxon>Burkholderiales</taxon>
        <taxon>Oxalobacteraceae</taxon>
        <taxon>Noviherbaspirillum</taxon>
    </lineage>
</organism>
<protein>
    <submittedName>
        <fullName evidence="1">Uncharacterized protein</fullName>
    </submittedName>
</protein>
<dbReference type="Proteomes" id="UP000198284">
    <property type="component" value="Unassembled WGS sequence"/>
</dbReference>
<name>A0A239KJZ6_9BURK</name>
<reference evidence="1 2" key="1">
    <citation type="submission" date="2017-06" db="EMBL/GenBank/DDBJ databases">
        <authorList>
            <person name="Kim H.J."/>
            <person name="Triplett B.A."/>
        </authorList>
    </citation>
    <scope>NUCLEOTIDE SEQUENCE [LARGE SCALE GENOMIC DNA]</scope>
    <source>
        <strain evidence="1 2">U15</strain>
    </source>
</reference>
<dbReference type="EMBL" id="FZOT01000016">
    <property type="protein sequence ID" value="SNT18697.1"/>
    <property type="molecule type" value="Genomic_DNA"/>
</dbReference>